<name>A0A9J7DKQ2_MUSDO</name>
<keyword evidence="1" id="KW-1185">Reference proteome</keyword>
<dbReference type="Proteomes" id="UP001652621">
    <property type="component" value="Unplaced"/>
</dbReference>
<organism evidence="1 2">
    <name type="scientific">Musca domestica</name>
    <name type="common">House fly</name>
    <dbReference type="NCBI Taxonomy" id="7370"/>
    <lineage>
        <taxon>Eukaryota</taxon>
        <taxon>Metazoa</taxon>
        <taxon>Ecdysozoa</taxon>
        <taxon>Arthropoda</taxon>
        <taxon>Hexapoda</taxon>
        <taxon>Insecta</taxon>
        <taxon>Pterygota</taxon>
        <taxon>Neoptera</taxon>
        <taxon>Endopterygota</taxon>
        <taxon>Diptera</taxon>
        <taxon>Brachycera</taxon>
        <taxon>Muscomorpha</taxon>
        <taxon>Muscoidea</taxon>
        <taxon>Muscidae</taxon>
        <taxon>Musca</taxon>
    </lineage>
</organism>
<accession>A0A9J7DKQ2</accession>
<evidence type="ECO:0000313" key="1">
    <source>
        <dbReference type="Proteomes" id="UP001652621"/>
    </source>
</evidence>
<evidence type="ECO:0000313" key="2">
    <source>
        <dbReference type="RefSeq" id="XP_019893994.1"/>
    </source>
</evidence>
<dbReference type="OrthoDB" id="7920838at2759"/>
<dbReference type="AlphaFoldDB" id="A0A9J7DKQ2"/>
<dbReference type="RefSeq" id="XP_019893994.1">
    <property type="nucleotide sequence ID" value="XM_020038435.2"/>
</dbReference>
<sequence length="479" mass="52969">MYSLNGCPEKDALQINMEIISKELNDLVVTHEKDCGTVVAENMQHSGYQNVICSIPPKFAGTQCVNNSQQIPYMFATQYHLNANSLGDTYMNHCSTSYESHPLPQGNANNITASNAPCFSTSGYSGPALNSAYTTPVGYAPMQPYRRQQMNADKINSPPLLSIAATDNLNGPHSASGGSYKKFVKPNTRFNMMSKNHDYDYKNIVVDLSALGIRKDGKEPNLVLRLFGLFRDLHIAIGEQPPIIEPPTSNESVYVPTFAPLPKIVLPCTMSVQCQVKYATTQVATFLCAMKRLMAVNIVYDHNLNAECELYIIKLRQMLAQFEMYKFVELKHKRGQFINESVRVHAEHLEKIMEQMNHQIREVNLRVIAADWFIAKKYGRTMGVTPKAATKPADLPYTTDNGVINEILQFCAPTANAKETGDGLDKTANGVTQINSANAELPRAAAVDKHAATTAVGATCLTKFNGHPAHNRQPVFYIG</sequence>
<reference evidence="2" key="1">
    <citation type="submission" date="2025-08" db="UniProtKB">
        <authorList>
            <consortium name="RefSeq"/>
        </authorList>
    </citation>
    <scope>IDENTIFICATION</scope>
    <source>
        <strain evidence="2">Aabys</strain>
        <tissue evidence="2">Whole body</tissue>
    </source>
</reference>
<gene>
    <name evidence="2" type="primary">LOC109613519</name>
</gene>
<protein>
    <submittedName>
        <fullName evidence="2">Uncharacterized protein LOC109613519</fullName>
    </submittedName>
</protein>
<dbReference type="GeneID" id="109613519"/>
<dbReference type="KEGG" id="mde:109613519"/>
<proteinExistence type="predicted"/>
<dbReference type="VEuPathDB" id="VectorBase:MDOMA2_015422"/>